<reference evidence="3 4" key="1">
    <citation type="submission" date="2021-01" db="EMBL/GenBank/DDBJ databases">
        <title>WGS of actinomycetes isolated from Thailand.</title>
        <authorList>
            <person name="Thawai C."/>
        </authorList>
    </citation>
    <scope>NUCLEOTIDE SEQUENCE [LARGE SCALE GENOMIC DNA]</scope>
    <source>
        <strain evidence="3 4">CH9-7</strain>
    </source>
</reference>
<dbReference type="InterPro" id="IPR013216">
    <property type="entry name" value="Methyltransf_11"/>
</dbReference>
<feature type="region of interest" description="Disordered" evidence="1">
    <location>
        <begin position="1"/>
        <end position="22"/>
    </location>
</feature>
<dbReference type="RefSeq" id="WP_201804240.1">
    <property type="nucleotide sequence ID" value="NZ_JAERRI010000007.1"/>
</dbReference>
<dbReference type="Pfam" id="PF08241">
    <property type="entry name" value="Methyltransf_11"/>
    <property type="match status" value="1"/>
</dbReference>
<dbReference type="GO" id="GO:0008168">
    <property type="term" value="F:methyltransferase activity"/>
    <property type="evidence" value="ECO:0007669"/>
    <property type="project" value="UniProtKB-KW"/>
</dbReference>
<dbReference type="InterPro" id="IPR029063">
    <property type="entry name" value="SAM-dependent_MTases_sf"/>
</dbReference>
<proteinExistence type="predicted"/>
<feature type="domain" description="Methyltransferase type 11" evidence="2">
    <location>
        <begin position="59"/>
        <end position="143"/>
    </location>
</feature>
<dbReference type="SUPFAM" id="SSF53335">
    <property type="entry name" value="S-adenosyl-L-methionine-dependent methyltransferases"/>
    <property type="match status" value="1"/>
</dbReference>
<dbReference type="Proteomes" id="UP000629371">
    <property type="component" value="Unassembled WGS sequence"/>
</dbReference>
<keyword evidence="3" id="KW-0808">Transferase</keyword>
<dbReference type="CDD" id="cd02440">
    <property type="entry name" value="AdoMet_MTases"/>
    <property type="match status" value="1"/>
</dbReference>
<comment type="caution">
    <text evidence="3">The sequence shown here is derived from an EMBL/GenBank/DDBJ whole genome shotgun (WGS) entry which is preliminary data.</text>
</comment>
<evidence type="ECO:0000256" key="1">
    <source>
        <dbReference type="SAM" id="MobiDB-lite"/>
    </source>
</evidence>
<dbReference type="EMBL" id="JAERRI010000007">
    <property type="protein sequence ID" value="MBL1090635.1"/>
    <property type="molecule type" value="Genomic_DNA"/>
</dbReference>
<dbReference type="Gene3D" id="3.40.50.150">
    <property type="entry name" value="Vaccinia Virus protein VP39"/>
    <property type="match status" value="1"/>
</dbReference>
<evidence type="ECO:0000313" key="4">
    <source>
        <dbReference type="Proteomes" id="UP000629371"/>
    </source>
</evidence>
<sequence length="241" mass="26004">MSSRRRARTGKGDAIPADYDSDPGRFAANQAATRRFAVQGDVHPVVARRLAAEGARTVLDIGGGNGLLAGHLSRKGVGTVVVDRAGHVIHAPCPAVLGDALRLPFRDGTFDGAAALWMLYHLADPVHALLEAHRVLRSGGLLAVSTVSRHNDPELAPVLPDWGKPLSFDAENAPEQLSRVFDLVDVQSWDRPMVHLTDHAAATLFLRGRGLSEQEAPHAAQRLRTPVTLTKRGMIGWARKR</sequence>
<evidence type="ECO:0000313" key="3">
    <source>
        <dbReference type="EMBL" id="MBL1090635.1"/>
    </source>
</evidence>
<name>A0ABS1MS71_9ACTN</name>
<gene>
    <name evidence="3" type="ORF">JK360_14715</name>
</gene>
<keyword evidence="4" id="KW-1185">Reference proteome</keyword>
<keyword evidence="3" id="KW-0489">Methyltransferase</keyword>
<accession>A0ABS1MS71</accession>
<protein>
    <submittedName>
        <fullName evidence="3">Class I SAM-dependent methyltransferase</fullName>
    </submittedName>
</protein>
<dbReference type="GO" id="GO:0032259">
    <property type="term" value="P:methylation"/>
    <property type="evidence" value="ECO:0007669"/>
    <property type="project" value="UniProtKB-KW"/>
</dbReference>
<dbReference type="PANTHER" id="PTHR43591">
    <property type="entry name" value="METHYLTRANSFERASE"/>
    <property type="match status" value="1"/>
</dbReference>
<organism evidence="3 4">
    <name type="scientific">Streptomyces siderophoricus</name>
    <dbReference type="NCBI Taxonomy" id="2802281"/>
    <lineage>
        <taxon>Bacteria</taxon>
        <taxon>Bacillati</taxon>
        <taxon>Actinomycetota</taxon>
        <taxon>Actinomycetes</taxon>
        <taxon>Kitasatosporales</taxon>
        <taxon>Streptomycetaceae</taxon>
        <taxon>Streptomyces</taxon>
    </lineage>
</organism>
<evidence type="ECO:0000259" key="2">
    <source>
        <dbReference type="Pfam" id="PF08241"/>
    </source>
</evidence>